<keyword evidence="3" id="KW-1185">Reference proteome</keyword>
<name>A0ABX0IVI5_9FLAO</name>
<keyword evidence="1" id="KW-1133">Transmembrane helix</keyword>
<dbReference type="Proteomes" id="UP000817854">
    <property type="component" value="Unassembled WGS sequence"/>
</dbReference>
<keyword evidence="1" id="KW-0812">Transmembrane</keyword>
<feature type="transmembrane region" description="Helical" evidence="1">
    <location>
        <begin position="53"/>
        <end position="76"/>
    </location>
</feature>
<organism evidence="2 3">
    <name type="scientific">Flavobacterium jejuense</name>
    <dbReference type="NCBI Taxonomy" id="1544455"/>
    <lineage>
        <taxon>Bacteria</taxon>
        <taxon>Pseudomonadati</taxon>
        <taxon>Bacteroidota</taxon>
        <taxon>Flavobacteriia</taxon>
        <taxon>Flavobacteriales</taxon>
        <taxon>Flavobacteriaceae</taxon>
        <taxon>Flavobacterium</taxon>
    </lineage>
</organism>
<dbReference type="RefSeq" id="WP_140964335.1">
    <property type="nucleotide sequence ID" value="NZ_VEVQ02000018.1"/>
</dbReference>
<reference evidence="2 3" key="3">
    <citation type="submission" date="2020-02" db="EMBL/GenBank/DDBJ databases">
        <title>Flavobacterium profundi sp. nov., isolated from a deep-sea seamount.</title>
        <authorList>
            <person name="Zhang D.-C."/>
        </authorList>
    </citation>
    <scope>NUCLEOTIDE SEQUENCE [LARGE SCALE GENOMIC DNA]</scope>
    <source>
        <strain evidence="2 3">EC11</strain>
    </source>
</reference>
<comment type="caution">
    <text evidence="2">The sequence shown here is derived from an EMBL/GenBank/DDBJ whole genome shotgun (WGS) entry which is preliminary data.</text>
</comment>
<evidence type="ECO:0000256" key="1">
    <source>
        <dbReference type="SAM" id="Phobius"/>
    </source>
</evidence>
<evidence type="ECO:0008006" key="4">
    <source>
        <dbReference type="Google" id="ProtNLM"/>
    </source>
</evidence>
<accession>A0ABX0IVI5</accession>
<feature type="transmembrane region" description="Helical" evidence="1">
    <location>
        <begin position="477"/>
        <end position="496"/>
    </location>
</feature>
<feature type="transmembrane region" description="Helical" evidence="1">
    <location>
        <begin position="96"/>
        <end position="116"/>
    </location>
</feature>
<reference evidence="3" key="1">
    <citation type="submission" date="2019-05" db="EMBL/GenBank/DDBJ databases">
        <title>Flavobacterium profundi sp. nov., isolated from a deep-sea seamount.</title>
        <authorList>
            <person name="Zhang D.-C."/>
        </authorList>
    </citation>
    <scope>NUCLEOTIDE SEQUENCE [LARGE SCALE GENOMIC DNA]</scope>
    <source>
        <strain evidence="3">EC11</strain>
    </source>
</reference>
<feature type="transmembrane region" description="Helical" evidence="1">
    <location>
        <begin position="365"/>
        <end position="386"/>
    </location>
</feature>
<evidence type="ECO:0000313" key="3">
    <source>
        <dbReference type="Proteomes" id="UP000817854"/>
    </source>
</evidence>
<dbReference type="EMBL" id="VEVQ02000018">
    <property type="protein sequence ID" value="NHN27827.1"/>
    <property type="molecule type" value="Genomic_DNA"/>
</dbReference>
<feature type="transmembrane region" description="Helical" evidence="1">
    <location>
        <begin position="340"/>
        <end position="358"/>
    </location>
</feature>
<reference evidence="2 3" key="2">
    <citation type="submission" date="2019-05" db="EMBL/GenBank/DDBJ databases">
        <authorList>
            <person name="Lianzixin W."/>
        </authorList>
    </citation>
    <scope>NUCLEOTIDE SEQUENCE [LARGE SCALE GENOMIC DNA]</scope>
    <source>
        <strain evidence="2 3">EC11</strain>
    </source>
</reference>
<feature type="transmembrane region" description="Helical" evidence="1">
    <location>
        <begin position="424"/>
        <end position="444"/>
    </location>
</feature>
<evidence type="ECO:0000313" key="2">
    <source>
        <dbReference type="EMBL" id="NHN27827.1"/>
    </source>
</evidence>
<sequence length="505" mass="60082">MLKDIQKQLLLKYPLPWNTKFVPMLIIGVLFHLIFFGLGYFDGTIDFSNKINYDISTFSMLFGVLLCIIVIILWLVNYFKNNSLKSFYSKSRASLFYEWAQIFVICLLLITFYLPFQFGKQFHQKNYFSLEETKRRCEIISAADFFIDGSFAQTEIDSLASGLIDSIGNKIVKSNEYEYERSENEVFNDYMIFNGKKYNQYSLLNRNNFHFTVNSTKEDSILKLKVQNWLYTNSQQEVKNLMNTYLTIIKEHHLKTNLTPEKWFESTYKNPDFDNFLYIKPYLIEYEADSWYNYSDRRFQPYQDYDTGKYSKYYVQQNVLKVKYDTVSDAHTNSYFEYEMLLSFLYGALGLSLLIFSFRVTTGKSWLIAIVTTGILNIFYGIFSAFSGSGMLYAYLILFTIVGIIIYFFWVYSIKKNIQLTRVILNMILWSFSTFIPIVYFLLIEAYRYQDYLYDSEIQKYYENPFYIWLKDHALEMFSVNFIVSVIALFFLSIIIRNWKGLAEE</sequence>
<gene>
    <name evidence="2" type="ORF">FIA58_019285</name>
</gene>
<protein>
    <recommendedName>
        <fullName evidence="4">ABC-2 type transporter domain-containing protein</fullName>
    </recommendedName>
</protein>
<proteinExistence type="predicted"/>
<feature type="transmembrane region" description="Helical" evidence="1">
    <location>
        <begin position="21"/>
        <end position="41"/>
    </location>
</feature>
<keyword evidence="1" id="KW-0472">Membrane</keyword>
<feature type="transmembrane region" description="Helical" evidence="1">
    <location>
        <begin position="392"/>
        <end position="412"/>
    </location>
</feature>